<dbReference type="SUPFAM" id="SSF52009">
    <property type="entry name" value="Phosphohistidine domain"/>
    <property type="match status" value="1"/>
</dbReference>
<dbReference type="Pfam" id="PF01326">
    <property type="entry name" value="PPDK_N"/>
    <property type="match status" value="2"/>
</dbReference>
<dbReference type="Gene3D" id="3.30.1490.20">
    <property type="entry name" value="ATP-grasp fold, A domain"/>
    <property type="match status" value="2"/>
</dbReference>
<gene>
    <name evidence="3" type="ordered locus">Bamb_6226</name>
</gene>
<dbReference type="PANTHER" id="PTHR22931:SF9">
    <property type="entry name" value="PYRUVATE, PHOSPHATE DIKINASE 1, CHLOROPLASTIC"/>
    <property type="match status" value="1"/>
</dbReference>
<accession>Q0B253</accession>
<feature type="domain" description="Pyruvate phosphate dikinase AMP/ATP-binding" evidence="2">
    <location>
        <begin position="282"/>
        <end position="334"/>
    </location>
</feature>
<dbReference type="KEGG" id="bam:Bamb_6226"/>
<keyword evidence="3" id="KW-0670">Pyruvate</keyword>
<dbReference type="Proteomes" id="UP000000662">
    <property type="component" value="Chromosome 3"/>
</dbReference>
<dbReference type="GO" id="GO:0016301">
    <property type="term" value="F:kinase activity"/>
    <property type="evidence" value="ECO:0007669"/>
    <property type="project" value="UniProtKB-KW"/>
</dbReference>
<dbReference type="GeneID" id="93088554"/>
<dbReference type="InterPro" id="IPR010121">
    <property type="entry name" value="Pyruvate_phosphate_dikinase"/>
</dbReference>
<dbReference type="Gene3D" id="3.30.470.20">
    <property type="entry name" value="ATP-grasp fold, B domain"/>
    <property type="match status" value="1"/>
</dbReference>
<dbReference type="NCBIfam" id="NF004531">
    <property type="entry name" value="PRK05878.1"/>
    <property type="match status" value="1"/>
</dbReference>
<dbReference type="AlphaFoldDB" id="Q0B253"/>
<keyword evidence="3" id="KW-0808">Transferase</keyword>
<evidence type="ECO:0000259" key="1">
    <source>
        <dbReference type="Pfam" id="PF00391"/>
    </source>
</evidence>
<dbReference type="Gene3D" id="3.50.30.10">
    <property type="entry name" value="Phosphohistidine domain"/>
    <property type="match status" value="1"/>
</dbReference>
<sequence>MAISFGTWVLGFDGGDFPPREQIGGKGWSIAHMSAVGLNVPPAFVVTTRACHAYLSDEAAPRGIDQEIAAGIAWLEARTGRAFGGGPAPLLISVRSGAAVSMPGMMDTVLNVGITSATEPLLARLCGSQRFARDTHCRFLDSFSRVVLDAPPLEPSARDDPAAWRDALATAGAAVPDDASAQLEMAVHAVFRSWNSPRARRYRAHHGIPDDAGTAVLVQAMVFGNRDDRSGTGVLFSRNPLTGEPVPYGEFLPRAQGEDIVSGTVTPHPLDTMRDTLPDAYDKLLAAARLLEHAHGDMQDIEFTIESGELFLLQARTGKRSPEAAARMAVDMLDEGLVSPAIALSRVSPDQIRSCLRPRLADGAAARGHALRHGEGASPGIGRGVVVTDPDEAERRARLGEDVVLVRAATSPDDLHGMIAARAVVTENGGSTSHAAVVGRALGRPCVVGCGAGAVAALAGRVVTVDGAAGLVYDGELAVVAPDEDSDPVLQRLCRVAEAHAPVAVHASQDGAGASADADFSGLSDLGALRRALAALRAGATVSGPIFADDDPAVEAAIDAGVAGIITRPRLPALLASIRYGRAKPLAACE</sequence>
<dbReference type="EC" id="2.7.9.1" evidence="3"/>
<dbReference type="InterPro" id="IPR036637">
    <property type="entry name" value="Phosphohistidine_dom_sf"/>
</dbReference>
<dbReference type="InterPro" id="IPR008279">
    <property type="entry name" value="PEP-util_enz_mobile_dom"/>
</dbReference>
<dbReference type="InterPro" id="IPR002192">
    <property type="entry name" value="PPDK_AMP/ATP-bd"/>
</dbReference>
<dbReference type="PANTHER" id="PTHR22931">
    <property type="entry name" value="PHOSPHOENOLPYRUVATE DIKINASE-RELATED"/>
    <property type="match status" value="1"/>
</dbReference>
<feature type="domain" description="PEP-utilising enzyme mobile" evidence="1">
    <location>
        <begin position="401"/>
        <end position="470"/>
    </location>
</feature>
<organism evidence="3 4">
    <name type="scientific">Burkholderia ambifaria (strain ATCC BAA-244 / DSM 16087 / CCUG 44356 / LMG 19182 / AMMD)</name>
    <name type="common">Burkholderia cepacia (strain AMMD)</name>
    <dbReference type="NCBI Taxonomy" id="339670"/>
    <lineage>
        <taxon>Bacteria</taxon>
        <taxon>Pseudomonadati</taxon>
        <taxon>Pseudomonadota</taxon>
        <taxon>Betaproteobacteria</taxon>
        <taxon>Burkholderiales</taxon>
        <taxon>Burkholderiaceae</taxon>
        <taxon>Burkholderia</taxon>
        <taxon>Burkholderia cepacia complex</taxon>
    </lineage>
</organism>
<dbReference type="eggNOG" id="COG0574">
    <property type="taxonomic scope" value="Bacteria"/>
</dbReference>
<reference evidence="3" key="1">
    <citation type="submission" date="2006-08" db="EMBL/GenBank/DDBJ databases">
        <title>Complete sequence of Chromosome 3 of Burkholderia cepacia AMMD.</title>
        <authorList>
            <consortium name="US DOE Joint Genome Institute"/>
            <person name="Copeland A."/>
            <person name="Lucas S."/>
            <person name="Lapidus A."/>
            <person name="Barry K."/>
            <person name="Detter J.C."/>
            <person name="Glavina del Rio T."/>
            <person name="Hammon N."/>
            <person name="Israni S."/>
            <person name="Pitluck S."/>
            <person name="Bruce D."/>
            <person name="Chain P."/>
            <person name="Malfatti S."/>
            <person name="Shin M."/>
            <person name="Vergez L."/>
            <person name="Schmutz J."/>
            <person name="Larimer F."/>
            <person name="Land M."/>
            <person name="Hauser L."/>
            <person name="Kyrpides N."/>
            <person name="Kim E."/>
            <person name="Parke J."/>
            <person name="Coenye T."/>
            <person name="Konstantinidis K."/>
            <person name="Ramette A."/>
            <person name="Tiedje J."/>
            <person name="Richardson P."/>
        </authorList>
    </citation>
    <scope>NUCLEOTIDE SEQUENCE</scope>
    <source>
        <strain evidence="3">AMMD</strain>
    </source>
</reference>
<dbReference type="GO" id="GO:0050242">
    <property type="term" value="F:pyruvate, phosphate dikinase activity"/>
    <property type="evidence" value="ECO:0007669"/>
    <property type="project" value="UniProtKB-EC"/>
</dbReference>
<protein>
    <submittedName>
        <fullName evidence="3">Pyruvate phosphate dikinase</fullName>
        <ecNumber evidence="3">2.7.9.1</ecNumber>
    </submittedName>
</protein>
<dbReference type="eggNOG" id="COG1080">
    <property type="taxonomic scope" value="Bacteria"/>
</dbReference>
<name>Q0B253_BURCM</name>
<dbReference type="EMBL" id="CP000442">
    <property type="protein sequence ID" value="ABI91770.1"/>
    <property type="molecule type" value="Genomic_DNA"/>
</dbReference>
<feature type="domain" description="Pyruvate phosphate dikinase AMP/ATP-binding" evidence="2">
    <location>
        <begin position="62"/>
        <end position="268"/>
    </location>
</feature>
<dbReference type="RefSeq" id="WP_011661099.1">
    <property type="nucleotide sequence ID" value="NC_008392.1"/>
</dbReference>
<dbReference type="InterPro" id="IPR013815">
    <property type="entry name" value="ATP_grasp_subdomain_1"/>
</dbReference>
<dbReference type="PATRIC" id="fig|339670.21.peg.6091"/>
<evidence type="ECO:0000259" key="2">
    <source>
        <dbReference type="Pfam" id="PF01326"/>
    </source>
</evidence>
<dbReference type="GO" id="GO:0005524">
    <property type="term" value="F:ATP binding"/>
    <property type="evidence" value="ECO:0007669"/>
    <property type="project" value="InterPro"/>
</dbReference>
<evidence type="ECO:0000313" key="3">
    <source>
        <dbReference type="EMBL" id="ABI91770.1"/>
    </source>
</evidence>
<proteinExistence type="predicted"/>
<dbReference type="SUPFAM" id="SSF56059">
    <property type="entry name" value="Glutathione synthetase ATP-binding domain-like"/>
    <property type="match status" value="1"/>
</dbReference>
<dbReference type="Pfam" id="PF00391">
    <property type="entry name" value="PEP-utilizers"/>
    <property type="match status" value="1"/>
</dbReference>
<keyword evidence="4" id="KW-1185">Reference proteome</keyword>
<evidence type="ECO:0000313" key="4">
    <source>
        <dbReference type="Proteomes" id="UP000000662"/>
    </source>
</evidence>
<dbReference type="Gene3D" id="1.10.189.10">
    <property type="entry name" value="Pyruvate Phosphate Dikinase, domain 2"/>
    <property type="match status" value="1"/>
</dbReference>